<dbReference type="GO" id="GO:0008168">
    <property type="term" value="F:methyltransferase activity"/>
    <property type="evidence" value="ECO:0007669"/>
    <property type="project" value="UniProtKB-KW"/>
</dbReference>
<dbReference type="Gene3D" id="3.40.50.150">
    <property type="entry name" value="Vaccinia Virus protein VP39"/>
    <property type="match status" value="1"/>
</dbReference>
<dbReference type="Pfam" id="PF04445">
    <property type="entry name" value="SAM_MT"/>
    <property type="match status" value="1"/>
</dbReference>
<dbReference type="EMBL" id="CAKJTJ010000015">
    <property type="protein sequence ID" value="CAG9622009.1"/>
    <property type="molecule type" value="Genomic_DNA"/>
</dbReference>
<gene>
    <name evidence="1" type="primary">rsmJ</name>
    <name evidence="1" type="ORF">BACCIP111883_02800</name>
</gene>
<sequence length="257" mass="29770">MIVTTAGRTENRMFKTAELIALELGCPYIKREKKSIQHLWEEYESDVLVIGKNRYEWHKRNSQEPLFFHPNTASFRVKRWLNGEHDPFITVTNLKSGMSLLDCTLGLASDSIMASLVVGEYGNVVGIEGNRIFAYIVEKGLKNWSTDNHYLTEAMNRIKVTKGNYHFILPLLPENSFDVIYFDPMFESRIVESNGIAALRDVAVYDDLTIETIEHAKRVAKNRVVLKDHWQSDRFEKFGFQVQKRKTAKFHFGFILT</sequence>
<reference evidence="1 2" key="1">
    <citation type="submission" date="2021-10" db="EMBL/GenBank/DDBJ databases">
        <authorList>
            <person name="Criscuolo A."/>
        </authorList>
    </citation>
    <scope>NUCLEOTIDE SEQUENCE [LARGE SCALE GENOMIC DNA]</scope>
    <source>
        <strain evidence="2">CIP 111883</strain>
    </source>
</reference>
<keyword evidence="1" id="KW-0489">Methyltransferase</keyword>
<evidence type="ECO:0000313" key="2">
    <source>
        <dbReference type="Proteomes" id="UP000789833"/>
    </source>
</evidence>
<dbReference type="PANTHER" id="PTHR36112">
    <property type="entry name" value="RIBOSOMAL RNA SMALL SUBUNIT METHYLTRANSFERASE J"/>
    <property type="match status" value="1"/>
</dbReference>
<proteinExistence type="predicted"/>
<dbReference type="SUPFAM" id="SSF53335">
    <property type="entry name" value="S-adenosyl-L-methionine-dependent methyltransferases"/>
    <property type="match status" value="1"/>
</dbReference>
<keyword evidence="1" id="KW-0808">Transferase</keyword>
<dbReference type="GO" id="GO:0032259">
    <property type="term" value="P:methylation"/>
    <property type="evidence" value="ECO:0007669"/>
    <property type="project" value="UniProtKB-KW"/>
</dbReference>
<name>A0ABM8YPV3_9BACI</name>
<dbReference type="PANTHER" id="PTHR36112:SF1">
    <property type="entry name" value="RIBOSOMAL RNA SMALL SUBUNIT METHYLTRANSFERASE J"/>
    <property type="match status" value="1"/>
</dbReference>
<dbReference type="InterPro" id="IPR007536">
    <property type="entry name" value="16SrRNA_methylTrfase_J"/>
</dbReference>
<organism evidence="1 2">
    <name type="scientific">Sutcliffiella rhizosphaerae</name>
    <dbReference type="NCBI Taxonomy" id="2880967"/>
    <lineage>
        <taxon>Bacteria</taxon>
        <taxon>Bacillati</taxon>
        <taxon>Bacillota</taxon>
        <taxon>Bacilli</taxon>
        <taxon>Bacillales</taxon>
        <taxon>Bacillaceae</taxon>
        <taxon>Sutcliffiella</taxon>
    </lineage>
</organism>
<dbReference type="Proteomes" id="UP000789833">
    <property type="component" value="Unassembled WGS sequence"/>
</dbReference>
<protein>
    <submittedName>
        <fullName evidence="1">Ribosomal RNA small subunit methyltransferase J</fullName>
        <ecNumber evidence="1">2.1.1.242</ecNumber>
    </submittedName>
</protein>
<evidence type="ECO:0000313" key="1">
    <source>
        <dbReference type="EMBL" id="CAG9622009.1"/>
    </source>
</evidence>
<accession>A0ABM8YPV3</accession>
<dbReference type="EC" id="2.1.1.242" evidence="1"/>
<comment type="caution">
    <text evidence="1">The sequence shown here is derived from an EMBL/GenBank/DDBJ whole genome shotgun (WGS) entry which is preliminary data.</text>
</comment>
<dbReference type="InterPro" id="IPR029063">
    <property type="entry name" value="SAM-dependent_MTases_sf"/>
</dbReference>
<dbReference type="RefSeq" id="WP_230502095.1">
    <property type="nucleotide sequence ID" value="NZ_CAKJTJ010000015.1"/>
</dbReference>
<keyword evidence="2" id="KW-1185">Reference proteome</keyword>